<dbReference type="AlphaFoldDB" id="A0A1G9PA37"/>
<feature type="domain" description="Cobalamin-independent methionine synthase MetE C-terminal/archaeal" evidence="14">
    <location>
        <begin position="469"/>
        <end position="791"/>
    </location>
</feature>
<dbReference type="SUPFAM" id="SSF51726">
    <property type="entry name" value="UROD/MetE-like"/>
    <property type="match status" value="2"/>
</dbReference>
<feature type="binding site" evidence="10 11">
    <location>
        <position position="527"/>
    </location>
    <ligand>
        <name>L-methionine</name>
        <dbReference type="ChEBI" id="CHEBI:57844"/>
    </ligand>
</feature>
<dbReference type="Proteomes" id="UP000182783">
    <property type="component" value="Unassembled WGS sequence"/>
</dbReference>
<protein>
    <recommendedName>
        <fullName evidence="10">5-methyltetrahydropteroyltriglutamate--homocysteine methyltransferase</fullName>
        <ecNumber evidence="10">2.1.1.14</ecNumber>
    </recommendedName>
    <alternativeName>
        <fullName evidence="10">Cobalamin-independent methionine synthase</fullName>
    </alternativeName>
    <alternativeName>
        <fullName evidence="10">Methionine synthase, vitamin-B12 independent isozyme</fullName>
    </alternativeName>
</protein>
<evidence type="ECO:0000313" key="16">
    <source>
        <dbReference type="EMBL" id="SDL95620.1"/>
    </source>
</evidence>
<dbReference type="GO" id="GO:0003871">
    <property type="term" value="F:5-methyltetrahydropteroyltriglutamate-homocysteine S-methyltransferase activity"/>
    <property type="evidence" value="ECO:0007669"/>
    <property type="project" value="UniProtKB-UniRule"/>
</dbReference>
<dbReference type="Pfam" id="PF01717">
    <property type="entry name" value="Meth_synt_2"/>
    <property type="match status" value="1"/>
</dbReference>
<feature type="binding site" evidence="10">
    <location>
        <position position="151"/>
    </location>
    <ligand>
        <name>5-methyltetrahydropteroyltri-L-glutamate</name>
        <dbReference type="ChEBI" id="CHEBI:58207"/>
    </ligand>
</feature>
<comment type="cofactor">
    <cofactor evidence="12">
        <name>Zn(2+)</name>
        <dbReference type="ChEBI" id="CHEBI:29105"/>
    </cofactor>
    <text evidence="12">Binds 2 Zn(2+) ions per subunit.</text>
</comment>
<dbReference type="CDD" id="cd03311">
    <property type="entry name" value="CIMS_C_terminal_like"/>
    <property type="match status" value="1"/>
</dbReference>
<evidence type="ECO:0000259" key="15">
    <source>
        <dbReference type="Pfam" id="PF08267"/>
    </source>
</evidence>
<name>A0A1G9PA37_9BACL</name>
<evidence type="ECO:0000256" key="8">
    <source>
        <dbReference type="ARBA" id="ARBA00022833"/>
    </source>
</evidence>
<dbReference type="Pfam" id="PF08267">
    <property type="entry name" value="Meth_synt_1"/>
    <property type="match status" value="1"/>
</dbReference>
<evidence type="ECO:0000256" key="7">
    <source>
        <dbReference type="ARBA" id="ARBA00022723"/>
    </source>
</evidence>
<comment type="similarity">
    <text evidence="3 10">Belongs to the vitamin-B12 independent methionine synthase family.</text>
</comment>
<dbReference type="GO" id="GO:0032259">
    <property type="term" value="P:methylation"/>
    <property type="evidence" value="ECO:0007669"/>
    <property type="project" value="UniProtKB-KW"/>
</dbReference>
<sequence>MQMAKGVQYDGIRLRDEVQNTLDSNEQKGIDEEQNIMTNKITTSNLGYPRIGKNREWKKALEAYWSGKIGEQEFLAQMADIQLQHLQSQQKAGIDLIPVNDFTFYDHVLDTAVMFGVVPQRYAYTGGAVPLDLYFAMARGNAYAPACEMTKWFNTNYHYIVPEIGSLTPQLTENKPLAAYRFAKSQAGIEGKPVIVGLYTFLKLSKGFPAADIGEVAARFLPVYIQLLQELEQEGVAWVQIDEPAVVTGLAPEDIALLKTIYGAISAAVPGLKLILQTYFEAAEPLEALLELPVQAIGLDFVHDGGANLEAIERLGWPAGKWLGAGIIDGRSIWRADPDAKLGLIQKLAAHVPLDRLILQPSSSLLHVPVTVQSEGKLKPAVKQALAFADEKLAELGLLAAAAGGENGNAAAQLAESREALAAFRALPERGRQDVAEQVRRLDALPDSRSLPFAERVKLQQAKWKLPLLPTTTIGSFPQTAEVRQARLKWRKGVWNEERYDAFVRRQIAEAITFQEELGLDVLVHGEFERTDMVEFFGEKLAGYLFTQNGWVQSYGSRCVKPPVIYADVAFIQPMTVKESVYAQSLTRLPVKGMLTGPVTILNWSFVRDDLSREEVAKQIALALRHEVQALEDAGIEMIQVDEPAIREGLPLKAEDHEHYLNWAVRSFRVATNHVKDTTQVHTHMCYSEFNDMIGAISAMDADVISIETSRSHGELIAAFEDDDYDKGIGLGVYDIHSPRVPEVEEMTQNIERALRVLDAGQFWINPDCGLKTRGWEETEAALRNMVLAATNVRKNNA</sequence>
<organism evidence="16 17">
    <name type="scientific">Paenibacillus jilunlii</name>
    <dbReference type="NCBI Taxonomy" id="682956"/>
    <lineage>
        <taxon>Bacteria</taxon>
        <taxon>Bacillati</taxon>
        <taxon>Bacillota</taxon>
        <taxon>Bacilli</taxon>
        <taxon>Bacillales</taxon>
        <taxon>Paenibacillaceae</taxon>
        <taxon>Paenibacillus</taxon>
    </lineage>
</organism>
<feature type="binding site" evidence="10 11">
    <location>
        <begin position="474"/>
        <end position="476"/>
    </location>
    <ligand>
        <name>L-homocysteine</name>
        <dbReference type="ChEBI" id="CHEBI:58199"/>
    </ligand>
</feature>
<feature type="binding site" evidence="12">
    <location>
        <position position="708"/>
    </location>
    <ligand>
        <name>Zn(2+)</name>
        <dbReference type="ChEBI" id="CHEBI:29105"/>
        <label>1</label>
        <note>catalytic</note>
    </ligand>
</feature>
<dbReference type="UniPathway" id="UPA00051">
    <property type="reaction ID" value="UER00082"/>
</dbReference>
<reference evidence="16 17" key="1">
    <citation type="submission" date="2016-10" db="EMBL/GenBank/DDBJ databases">
        <authorList>
            <person name="de Groot N.N."/>
        </authorList>
    </citation>
    <scope>NUCLEOTIDE SEQUENCE [LARGE SCALE GENOMIC DNA]</scope>
    <source>
        <strain evidence="16 17">CGMCC 1.10239</strain>
    </source>
</reference>
<keyword evidence="6 10" id="KW-0808">Transferase</keyword>
<comment type="cofactor">
    <cofactor evidence="10">
        <name>Zn(2+)</name>
        <dbReference type="ChEBI" id="CHEBI:29105"/>
    </cofactor>
    <text evidence="10">Binds 1 zinc ion per subunit.</text>
</comment>
<comment type="pathway">
    <text evidence="2 10">Amino-acid biosynthesis; L-methionine biosynthesis via de novo pathway; L-methionine from L-homocysteine (MetE route): step 1/1.</text>
</comment>
<dbReference type="PANTHER" id="PTHR30519">
    <property type="entry name" value="5-METHYLTETRAHYDROPTEROYLTRIGLUTAMATE--HOMOCYSTEINE METHYLTRANSFERASE"/>
    <property type="match status" value="1"/>
</dbReference>
<feature type="binding site" evidence="11">
    <location>
        <position position="58"/>
    </location>
    <ligand>
        <name>5-methyltetrahydropteroyltri-L-glutamate</name>
        <dbReference type="ChEBI" id="CHEBI:58207"/>
    </ligand>
</feature>
<dbReference type="InterPro" id="IPR038071">
    <property type="entry name" value="UROD/MetE-like_sf"/>
</dbReference>
<keyword evidence="9 10" id="KW-0486">Methionine biosynthesis</keyword>
<comment type="catalytic activity">
    <reaction evidence="10">
        <text>5-methyltetrahydropteroyltri-L-glutamate + L-homocysteine = tetrahydropteroyltri-L-glutamate + L-methionine</text>
        <dbReference type="Rhea" id="RHEA:21196"/>
        <dbReference type="ChEBI" id="CHEBI:57844"/>
        <dbReference type="ChEBI" id="CHEBI:58140"/>
        <dbReference type="ChEBI" id="CHEBI:58199"/>
        <dbReference type="ChEBI" id="CHEBI:58207"/>
        <dbReference type="EC" id="2.1.1.14"/>
    </reaction>
</comment>
<feature type="binding site" evidence="11">
    <location>
        <position position="156"/>
    </location>
    <ligand>
        <name>5-methyltetrahydropteroyltri-L-glutamate</name>
        <dbReference type="ChEBI" id="CHEBI:58207"/>
    </ligand>
</feature>
<feature type="binding site" evidence="10">
    <location>
        <position position="527"/>
    </location>
    <ligand>
        <name>L-homocysteine</name>
        <dbReference type="ChEBI" id="CHEBI:58199"/>
    </ligand>
</feature>
<feature type="binding site" evidence="12">
    <location>
        <position position="684"/>
    </location>
    <ligand>
        <name>Zn(2+)</name>
        <dbReference type="ChEBI" id="CHEBI:29105"/>
        <label>1</label>
        <note>catalytic</note>
    </ligand>
</feature>
<keyword evidence="7 10" id="KW-0479">Metal-binding</keyword>
<evidence type="ECO:0000256" key="3">
    <source>
        <dbReference type="ARBA" id="ARBA00009553"/>
    </source>
</evidence>
<dbReference type="PIRSF" id="PIRSF000382">
    <property type="entry name" value="MeTrfase_B12_ind"/>
    <property type="match status" value="1"/>
</dbReference>
<dbReference type="NCBIfam" id="TIGR01371">
    <property type="entry name" value="met_syn_B12ind"/>
    <property type="match status" value="1"/>
</dbReference>
<dbReference type="CDD" id="cd03312">
    <property type="entry name" value="CIMS_N_terminal_like"/>
    <property type="match status" value="1"/>
</dbReference>
<evidence type="ECO:0000259" key="14">
    <source>
        <dbReference type="Pfam" id="PF01717"/>
    </source>
</evidence>
<feature type="binding site" evidence="10 11">
    <location>
        <begin position="474"/>
        <end position="476"/>
    </location>
    <ligand>
        <name>L-methionine</name>
        <dbReference type="ChEBI" id="CHEBI:57844"/>
    </ligand>
</feature>
<feature type="binding site" evidence="10">
    <location>
        <position position="648"/>
    </location>
    <ligand>
        <name>5-methyltetrahydropteroyltri-L-glutamate</name>
        <dbReference type="ChEBI" id="CHEBI:58207"/>
    </ligand>
</feature>
<dbReference type="NCBIfam" id="NF003556">
    <property type="entry name" value="PRK05222.1"/>
    <property type="match status" value="1"/>
</dbReference>
<evidence type="ECO:0000256" key="6">
    <source>
        <dbReference type="ARBA" id="ARBA00022679"/>
    </source>
</evidence>
<feature type="binding site" evidence="10">
    <location>
        <position position="686"/>
    </location>
    <ligand>
        <name>Zn(2+)</name>
        <dbReference type="ChEBI" id="CHEBI:29105"/>
        <note>catalytic</note>
    </ligand>
</feature>
<evidence type="ECO:0000256" key="13">
    <source>
        <dbReference type="PIRSR" id="PIRSR000382-3"/>
    </source>
</evidence>
<evidence type="ECO:0000256" key="4">
    <source>
        <dbReference type="ARBA" id="ARBA00022603"/>
    </source>
</evidence>
<feature type="binding site" evidence="12">
    <location>
        <position position="686"/>
    </location>
    <ligand>
        <name>Zn(2+)</name>
        <dbReference type="ChEBI" id="CHEBI:29105"/>
        <label>1</label>
        <note>catalytic</note>
    </ligand>
</feature>
<keyword evidence="4 10" id="KW-0489">Methyltransferase</keyword>
<dbReference type="EC" id="2.1.1.14" evidence="10"/>
<feature type="binding site" evidence="10">
    <location>
        <position position="708"/>
    </location>
    <ligand>
        <name>Zn(2+)</name>
        <dbReference type="ChEBI" id="CHEBI:29105"/>
        <note>catalytic</note>
    </ligand>
</feature>
<comment type="function">
    <text evidence="1 10">Catalyzes the transfer of a methyl group from 5-methyltetrahydrofolate to homocysteine resulting in methionine formation.</text>
</comment>
<evidence type="ECO:0000256" key="10">
    <source>
        <dbReference type="HAMAP-Rule" id="MF_00172"/>
    </source>
</evidence>
<feature type="binding site" evidence="10">
    <location>
        <position position="769"/>
    </location>
    <ligand>
        <name>Zn(2+)</name>
        <dbReference type="ChEBI" id="CHEBI:29105"/>
        <note>catalytic</note>
    </ligand>
</feature>
<feature type="domain" description="Cobalamin-independent methionine synthase MetE N-terminal" evidence="15">
    <location>
        <begin position="43"/>
        <end position="351"/>
    </location>
</feature>
<evidence type="ECO:0000256" key="1">
    <source>
        <dbReference type="ARBA" id="ARBA00002777"/>
    </source>
</evidence>
<dbReference type="EMBL" id="FNGM01000007">
    <property type="protein sequence ID" value="SDL95620.1"/>
    <property type="molecule type" value="Genomic_DNA"/>
</dbReference>
<evidence type="ECO:0000256" key="11">
    <source>
        <dbReference type="PIRSR" id="PIRSR000382-1"/>
    </source>
</evidence>
<evidence type="ECO:0000256" key="5">
    <source>
        <dbReference type="ARBA" id="ARBA00022605"/>
    </source>
</evidence>
<gene>
    <name evidence="10" type="primary">metE</name>
    <name evidence="16" type="ORF">SAMN05216191_107115</name>
</gene>
<evidence type="ECO:0000256" key="2">
    <source>
        <dbReference type="ARBA" id="ARBA00004681"/>
    </source>
</evidence>
<dbReference type="InterPro" id="IPR002629">
    <property type="entry name" value="Met_Synth_C/arc"/>
</dbReference>
<dbReference type="GO" id="GO:0008270">
    <property type="term" value="F:zinc ion binding"/>
    <property type="evidence" value="ECO:0007669"/>
    <property type="project" value="InterPro"/>
</dbReference>
<evidence type="ECO:0000256" key="12">
    <source>
        <dbReference type="PIRSR" id="PIRSR000382-2"/>
    </source>
</evidence>
<keyword evidence="8 10" id="KW-0862">Zinc</keyword>
<keyword evidence="5 10" id="KW-0028">Amino-acid biosynthesis</keyword>
<dbReference type="InterPro" id="IPR013215">
    <property type="entry name" value="Cbl-indep_Met_Synth_N"/>
</dbReference>
<feature type="binding site" evidence="10 11">
    <location>
        <position position="642"/>
    </location>
    <ligand>
        <name>L-methionine</name>
        <dbReference type="ChEBI" id="CHEBI:57844"/>
    </ligand>
</feature>
<dbReference type="GO" id="GO:0009086">
    <property type="term" value="P:methionine biosynthetic process"/>
    <property type="evidence" value="ECO:0007669"/>
    <property type="project" value="UniProtKB-UniRule"/>
</dbReference>
<proteinExistence type="inferred from homology"/>
<feature type="active site" description="Proton donor" evidence="10 13">
    <location>
        <position position="737"/>
    </location>
</feature>
<keyword evidence="10" id="KW-0677">Repeat</keyword>
<feature type="binding site" evidence="10 11">
    <location>
        <begin position="558"/>
        <end position="559"/>
    </location>
    <ligand>
        <name>5-methyltetrahydropteroyltri-L-glutamate</name>
        <dbReference type="ChEBI" id="CHEBI:58207"/>
    </ligand>
</feature>
<feature type="binding site" evidence="10">
    <location>
        <begin position="55"/>
        <end position="58"/>
    </location>
    <ligand>
        <name>5-methyltetrahydropteroyltri-L-glutamate</name>
        <dbReference type="ChEBI" id="CHEBI:58207"/>
    </ligand>
</feature>
<feature type="binding site" evidence="10">
    <location>
        <position position="684"/>
    </location>
    <ligand>
        <name>Zn(2+)</name>
        <dbReference type="ChEBI" id="CHEBI:29105"/>
        <note>catalytic</note>
    </ligand>
</feature>
<accession>A0A1G9PA37</accession>
<feature type="binding site" evidence="10 11">
    <location>
        <position position="604"/>
    </location>
    <ligand>
        <name>5-methyltetrahydropteroyltri-L-glutamate</name>
        <dbReference type="ChEBI" id="CHEBI:58207"/>
    </ligand>
</feature>
<dbReference type="InterPro" id="IPR006276">
    <property type="entry name" value="Cobalamin-indep_Met_synthase"/>
</dbReference>
<evidence type="ECO:0000256" key="9">
    <source>
        <dbReference type="ARBA" id="ARBA00023167"/>
    </source>
</evidence>
<dbReference type="Gene3D" id="3.20.20.210">
    <property type="match status" value="2"/>
</dbReference>
<feature type="binding site" evidence="12">
    <location>
        <position position="769"/>
    </location>
    <ligand>
        <name>Zn(2+)</name>
        <dbReference type="ChEBI" id="CHEBI:29105"/>
        <label>1</label>
        <note>catalytic</note>
    </ligand>
</feature>
<feature type="binding site" evidence="10 11">
    <location>
        <position position="642"/>
    </location>
    <ligand>
        <name>L-homocysteine</name>
        <dbReference type="ChEBI" id="CHEBI:58199"/>
    </ligand>
</feature>
<dbReference type="HAMAP" id="MF_00172">
    <property type="entry name" value="Meth_synth"/>
    <property type="match status" value="1"/>
</dbReference>
<evidence type="ECO:0000313" key="17">
    <source>
        <dbReference type="Proteomes" id="UP000182783"/>
    </source>
</evidence>